<reference evidence="2" key="1">
    <citation type="submission" date="2010-05" db="EMBL/GenBank/DDBJ databases">
        <title>The Genome Sequence of Magnaporthe poae strain ATCC 64411.</title>
        <authorList>
            <consortium name="The Broad Institute Genome Sequencing Platform"/>
            <consortium name="Broad Institute Genome Sequencing Center for Infectious Disease"/>
            <person name="Ma L.-J."/>
            <person name="Dead R."/>
            <person name="Young S."/>
            <person name="Zeng Q."/>
            <person name="Koehrsen M."/>
            <person name="Alvarado L."/>
            <person name="Berlin A."/>
            <person name="Chapman S.B."/>
            <person name="Chen Z."/>
            <person name="Freedman E."/>
            <person name="Gellesch M."/>
            <person name="Goldberg J."/>
            <person name="Griggs A."/>
            <person name="Gujja S."/>
            <person name="Heilman E.R."/>
            <person name="Heiman D."/>
            <person name="Hepburn T."/>
            <person name="Howarth C."/>
            <person name="Jen D."/>
            <person name="Larson L."/>
            <person name="Mehta T."/>
            <person name="Neiman D."/>
            <person name="Pearson M."/>
            <person name="Roberts A."/>
            <person name="Saif S."/>
            <person name="Shea T."/>
            <person name="Shenoy N."/>
            <person name="Sisk P."/>
            <person name="Stolte C."/>
            <person name="Sykes S."/>
            <person name="Walk T."/>
            <person name="White J."/>
            <person name="Yandava C."/>
            <person name="Haas B."/>
            <person name="Nusbaum C."/>
            <person name="Birren B."/>
        </authorList>
    </citation>
    <scope>NUCLEOTIDE SEQUENCE</scope>
    <source>
        <strain evidence="2">ATCC 64411</strain>
    </source>
</reference>
<evidence type="ECO:0000313" key="2">
    <source>
        <dbReference type="EMBL" id="KLU88976.1"/>
    </source>
</evidence>
<name>A0A0C4E626_MAGP6</name>
<gene>
    <name evidence="2" type="ORF">MAPG_07956</name>
</gene>
<reference evidence="3" key="4">
    <citation type="journal article" date="2015" name="G3 (Bethesda)">
        <title>Genome sequences of three phytopathogenic species of the Magnaporthaceae family of fungi.</title>
        <authorList>
            <person name="Okagaki L.H."/>
            <person name="Nunes C.C."/>
            <person name="Sailsbery J."/>
            <person name="Clay B."/>
            <person name="Brown D."/>
            <person name="John T."/>
            <person name="Oh Y."/>
            <person name="Young N."/>
            <person name="Fitzgerald M."/>
            <person name="Haas B.J."/>
            <person name="Zeng Q."/>
            <person name="Young S."/>
            <person name="Adiconis X."/>
            <person name="Fan L."/>
            <person name="Levin J.Z."/>
            <person name="Mitchell T.K."/>
            <person name="Okubara P.A."/>
            <person name="Farman M.L."/>
            <person name="Kohn L.M."/>
            <person name="Birren B."/>
            <person name="Ma L.-J."/>
            <person name="Dean R.A."/>
        </authorList>
    </citation>
    <scope>NUCLEOTIDE SEQUENCE</scope>
    <source>
        <strain evidence="3">ATCC 64411 / 73-15</strain>
    </source>
</reference>
<evidence type="ECO:0000256" key="1">
    <source>
        <dbReference type="SAM" id="MobiDB-lite"/>
    </source>
</evidence>
<sequence>MRAEEESEYRSATSPPYLPFCCSFRSMGFRGRSAPSQNSCIAAHTLSLCLHIQHTTQQYNTARARQEGPVRQHGWTHKGASARKSWPSYPPYWRALAPMPGAQL</sequence>
<dbReference type="EnsemblFungi" id="MAPG_07956T0">
    <property type="protein sequence ID" value="MAPG_07956T0"/>
    <property type="gene ID" value="MAPG_07956"/>
</dbReference>
<keyword evidence="4" id="KW-1185">Reference proteome</keyword>
<reference evidence="3" key="5">
    <citation type="submission" date="2015-06" db="UniProtKB">
        <authorList>
            <consortium name="EnsemblFungi"/>
        </authorList>
    </citation>
    <scope>IDENTIFICATION</scope>
    <source>
        <strain evidence="3">ATCC 64411</strain>
    </source>
</reference>
<proteinExistence type="predicted"/>
<dbReference type="EMBL" id="GL876972">
    <property type="protein sequence ID" value="KLU88976.1"/>
    <property type="molecule type" value="Genomic_DNA"/>
</dbReference>
<evidence type="ECO:0000313" key="3">
    <source>
        <dbReference type="EnsemblFungi" id="MAPG_07956T0"/>
    </source>
</evidence>
<dbReference type="Proteomes" id="UP000011715">
    <property type="component" value="Unassembled WGS sequence"/>
</dbReference>
<accession>A0A0C4E626</accession>
<dbReference type="VEuPathDB" id="FungiDB:MAPG_07956"/>
<reference evidence="2" key="3">
    <citation type="submission" date="2011-03" db="EMBL/GenBank/DDBJ databases">
        <title>Annotation of Magnaporthe poae ATCC 64411.</title>
        <authorList>
            <person name="Ma L.-J."/>
            <person name="Dead R."/>
            <person name="Young S.K."/>
            <person name="Zeng Q."/>
            <person name="Gargeya S."/>
            <person name="Fitzgerald M."/>
            <person name="Haas B."/>
            <person name="Abouelleil A."/>
            <person name="Alvarado L."/>
            <person name="Arachchi H.M."/>
            <person name="Berlin A."/>
            <person name="Brown A."/>
            <person name="Chapman S.B."/>
            <person name="Chen Z."/>
            <person name="Dunbar C."/>
            <person name="Freedman E."/>
            <person name="Gearin G."/>
            <person name="Gellesch M."/>
            <person name="Goldberg J."/>
            <person name="Griggs A."/>
            <person name="Gujja S."/>
            <person name="Heiman D."/>
            <person name="Howarth C."/>
            <person name="Larson L."/>
            <person name="Lui A."/>
            <person name="MacDonald P.J.P."/>
            <person name="Mehta T."/>
            <person name="Montmayeur A."/>
            <person name="Murphy C."/>
            <person name="Neiman D."/>
            <person name="Pearson M."/>
            <person name="Priest M."/>
            <person name="Roberts A."/>
            <person name="Saif S."/>
            <person name="Shea T."/>
            <person name="Shenoy N."/>
            <person name="Sisk P."/>
            <person name="Stolte C."/>
            <person name="Sykes S."/>
            <person name="Yandava C."/>
            <person name="Wortman J."/>
            <person name="Nusbaum C."/>
            <person name="Birren B."/>
        </authorList>
    </citation>
    <scope>NUCLEOTIDE SEQUENCE</scope>
    <source>
        <strain evidence="2">ATCC 64411</strain>
    </source>
</reference>
<dbReference type="EMBL" id="ADBL01001921">
    <property type="status" value="NOT_ANNOTATED_CDS"/>
    <property type="molecule type" value="Genomic_DNA"/>
</dbReference>
<feature type="region of interest" description="Disordered" evidence="1">
    <location>
        <begin position="60"/>
        <end position="84"/>
    </location>
</feature>
<protein>
    <submittedName>
        <fullName evidence="2 3">Uncharacterized protein</fullName>
    </submittedName>
</protein>
<organism evidence="3 4">
    <name type="scientific">Magnaporthiopsis poae (strain ATCC 64411 / 73-15)</name>
    <name type="common">Kentucky bluegrass fungus</name>
    <name type="synonym">Magnaporthe poae</name>
    <dbReference type="NCBI Taxonomy" id="644358"/>
    <lineage>
        <taxon>Eukaryota</taxon>
        <taxon>Fungi</taxon>
        <taxon>Dikarya</taxon>
        <taxon>Ascomycota</taxon>
        <taxon>Pezizomycotina</taxon>
        <taxon>Sordariomycetes</taxon>
        <taxon>Sordariomycetidae</taxon>
        <taxon>Magnaporthales</taxon>
        <taxon>Magnaporthaceae</taxon>
        <taxon>Magnaporthiopsis</taxon>
    </lineage>
</organism>
<evidence type="ECO:0000313" key="4">
    <source>
        <dbReference type="Proteomes" id="UP000011715"/>
    </source>
</evidence>
<dbReference type="AlphaFoldDB" id="A0A0C4E626"/>
<reference evidence="4" key="2">
    <citation type="submission" date="2010-05" db="EMBL/GenBank/DDBJ databases">
        <title>The genome sequence of Magnaporthe poae strain ATCC 64411.</title>
        <authorList>
            <person name="Ma L.-J."/>
            <person name="Dead R."/>
            <person name="Young S."/>
            <person name="Zeng Q."/>
            <person name="Koehrsen M."/>
            <person name="Alvarado L."/>
            <person name="Berlin A."/>
            <person name="Chapman S.B."/>
            <person name="Chen Z."/>
            <person name="Freedman E."/>
            <person name="Gellesch M."/>
            <person name="Goldberg J."/>
            <person name="Griggs A."/>
            <person name="Gujja S."/>
            <person name="Heilman E.R."/>
            <person name="Heiman D."/>
            <person name="Hepburn T."/>
            <person name="Howarth C."/>
            <person name="Jen D."/>
            <person name="Larson L."/>
            <person name="Mehta T."/>
            <person name="Neiman D."/>
            <person name="Pearson M."/>
            <person name="Roberts A."/>
            <person name="Saif S."/>
            <person name="Shea T."/>
            <person name="Shenoy N."/>
            <person name="Sisk P."/>
            <person name="Stolte C."/>
            <person name="Sykes S."/>
            <person name="Walk T."/>
            <person name="White J."/>
            <person name="Yandava C."/>
            <person name="Haas B."/>
            <person name="Nusbaum C."/>
            <person name="Birren B."/>
        </authorList>
    </citation>
    <scope>NUCLEOTIDE SEQUENCE [LARGE SCALE GENOMIC DNA]</scope>
    <source>
        <strain evidence="4">ATCC 64411 / 73-15</strain>
    </source>
</reference>